<organism evidence="2 3">
    <name type="scientific">Rhododendron simsii</name>
    <name type="common">Sims's rhododendron</name>
    <dbReference type="NCBI Taxonomy" id="118357"/>
    <lineage>
        <taxon>Eukaryota</taxon>
        <taxon>Viridiplantae</taxon>
        <taxon>Streptophyta</taxon>
        <taxon>Embryophyta</taxon>
        <taxon>Tracheophyta</taxon>
        <taxon>Spermatophyta</taxon>
        <taxon>Magnoliopsida</taxon>
        <taxon>eudicotyledons</taxon>
        <taxon>Gunneridae</taxon>
        <taxon>Pentapetalae</taxon>
        <taxon>asterids</taxon>
        <taxon>Ericales</taxon>
        <taxon>Ericaceae</taxon>
        <taxon>Ericoideae</taxon>
        <taxon>Rhodoreae</taxon>
        <taxon>Rhododendron</taxon>
    </lineage>
</organism>
<dbReference type="AlphaFoldDB" id="A0A834GYD4"/>
<sequence length="127" mass="14093">MATSGGSFLCRTSLGLQGRVLLVPWKVNLHGDPTKHDKEQVDSISTKTVETNGQNRVEPPIQTREESMDPTESWDSKSMDSKNGLTIDKENNDSTQNDIKEDDVGLLGSTTVCSNHGYFLYSKQMDE</sequence>
<protein>
    <submittedName>
        <fullName evidence="2">Uncharacterized protein</fullName>
    </submittedName>
</protein>
<feature type="compositionally biased region" description="Polar residues" evidence="1">
    <location>
        <begin position="42"/>
        <end position="55"/>
    </location>
</feature>
<feature type="compositionally biased region" description="Basic and acidic residues" evidence="1">
    <location>
        <begin position="32"/>
        <end position="41"/>
    </location>
</feature>
<dbReference type="Proteomes" id="UP000626092">
    <property type="component" value="Unassembled WGS sequence"/>
</dbReference>
<evidence type="ECO:0000256" key="1">
    <source>
        <dbReference type="SAM" id="MobiDB-lite"/>
    </source>
</evidence>
<comment type="caution">
    <text evidence="2">The sequence shown here is derived from an EMBL/GenBank/DDBJ whole genome shotgun (WGS) entry which is preliminary data.</text>
</comment>
<name>A0A834GYD4_RHOSS</name>
<proteinExistence type="predicted"/>
<evidence type="ECO:0000313" key="3">
    <source>
        <dbReference type="Proteomes" id="UP000626092"/>
    </source>
</evidence>
<feature type="compositionally biased region" description="Basic and acidic residues" evidence="1">
    <location>
        <begin position="87"/>
        <end position="101"/>
    </location>
</feature>
<accession>A0A834GYD4</accession>
<gene>
    <name evidence="2" type="ORF">RHSIM_Rhsim05G0208100</name>
</gene>
<evidence type="ECO:0000313" key="2">
    <source>
        <dbReference type="EMBL" id="KAF7142860.1"/>
    </source>
</evidence>
<keyword evidence="3" id="KW-1185">Reference proteome</keyword>
<dbReference type="EMBL" id="WJXA01000005">
    <property type="protein sequence ID" value="KAF7142860.1"/>
    <property type="molecule type" value="Genomic_DNA"/>
</dbReference>
<feature type="region of interest" description="Disordered" evidence="1">
    <location>
        <begin position="29"/>
        <end position="101"/>
    </location>
</feature>
<reference evidence="2" key="1">
    <citation type="submission" date="2019-11" db="EMBL/GenBank/DDBJ databases">
        <authorList>
            <person name="Liu Y."/>
            <person name="Hou J."/>
            <person name="Li T.-Q."/>
            <person name="Guan C.-H."/>
            <person name="Wu X."/>
            <person name="Wu H.-Z."/>
            <person name="Ling F."/>
            <person name="Zhang R."/>
            <person name="Shi X.-G."/>
            <person name="Ren J.-P."/>
            <person name="Chen E.-F."/>
            <person name="Sun J.-M."/>
        </authorList>
    </citation>
    <scope>NUCLEOTIDE SEQUENCE</scope>
    <source>
        <strain evidence="2">Adult_tree_wgs_1</strain>
        <tissue evidence="2">Leaves</tissue>
    </source>
</reference>